<evidence type="ECO:0000259" key="7">
    <source>
        <dbReference type="Pfam" id="PF00501"/>
    </source>
</evidence>
<dbReference type="PANTHER" id="PTHR24095">
    <property type="entry name" value="ACETYL-COENZYME A SYNTHETASE"/>
    <property type="match status" value="1"/>
</dbReference>
<protein>
    <recommendedName>
        <fullName evidence="6">Acetyl-coenzyme A synthetase</fullName>
        <shortName evidence="6">AcCoA synthetase</shortName>
        <shortName evidence="6">Acs</shortName>
        <ecNumber evidence="6">6.2.1.1</ecNumber>
    </recommendedName>
    <alternativeName>
        <fullName evidence="6">Acetate--CoA ligase</fullName>
    </alternativeName>
    <alternativeName>
        <fullName evidence="6">Acyl-activating enzyme</fullName>
    </alternativeName>
</protein>
<dbReference type="PANTHER" id="PTHR24095:SF14">
    <property type="entry name" value="ACETYL-COENZYME A SYNTHETASE 1"/>
    <property type="match status" value="1"/>
</dbReference>
<evidence type="ECO:0000256" key="3">
    <source>
        <dbReference type="ARBA" id="ARBA00022741"/>
    </source>
</evidence>
<dbReference type="NCBIfam" id="NF001208">
    <property type="entry name" value="PRK00174.1"/>
    <property type="match status" value="1"/>
</dbReference>
<feature type="binding site" evidence="6">
    <location>
        <position position="309"/>
    </location>
    <ligand>
        <name>CoA</name>
        <dbReference type="ChEBI" id="CHEBI:57287"/>
    </ligand>
</feature>
<evidence type="ECO:0000259" key="8">
    <source>
        <dbReference type="Pfam" id="PF13193"/>
    </source>
</evidence>
<accession>A0A8H2PRZ5</accession>
<feature type="binding site" evidence="6">
    <location>
        <begin position="409"/>
        <end position="414"/>
    </location>
    <ligand>
        <name>ATP</name>
        <dbReference type="ChEBI" id="CHEBI:30616"/>
    </ligand>
</feature>
<dbReference type="CDD" id="cd05966">
    <property type="entry name" value="ACS"/>
    <property type="match status" value="1"/>
</dbReference>
<dbReference type="FunFam" id="3.30.300.30:FF:000004">
    <property type="entry name" value="Acetyl-coenzyme A synthetase"/>
    <property type="match status" value="1"/>
</dbReference>
<dbReference type="EC" id="6.2.1.1" evidence="6"/>
<dbReference type="KEGG" id="arj:DOM24_13620"/>
<dbReference type="GO" id="GO:0019427">
    <property type="term" value="P:acetyl-CoA biosynthetic process from acetate"/>
    <property type="evidence" value="ECO:0007669"/>
    <property type="project" value="UniProtKB-UniRule"/>
</dbReference>
<dbReference type="Pfam" id="PF16177">
    <property type="entry name" value="ACAS_N"/>
    <property type="match status" value="1"/>
</dbReference>
<dbReference type="InterPro" id="IPR042099">
    <property type="entry name" value="ANL_N_sf"/>
</dbReference>
<dbReference type="FunFam" id="3.40.50.12780:FF:000001">
    <property type="entry name" value="Acetyl-coenzyme A synthetase"/>
    <property type="match status" value="1"/>
</dbReference>
<feature type="binding site" evidence="6">
    <location>
        <begin position="189"/>
        <end position="192"/>
    </location>
    <ligand>
        <name>CoA</name>
        <dbReference type="ChEBI" id="CHEBI:57287"/>
    </ligand>
</feature>
<keyword evidence="4 6" id="KW-0067">ATP-binding</keyword>
<dbReference type="SUPFAM" id="SSF56801">
    <property type="entry name" value="Acetyl-CoA synthetase-like"/>
    <property type="match status" value="1"/>
</dbReference>
<dbReference type="Gene3D" id="3.40.50.12780">
    <property type="entry name" value="N-terminal domain of ligase-like"/>
    <property type="match status" value="1"/>
</dbReference>
<feature type="binding site" evidence="6">
    <location>
        <position position="582"/>
    </location>
    <ligand>
        <name>CoA</name>
        <dbReference type="ChEBI" id="CHEBI:57287"/>
    </ligand>
</feature>
<dbReference type="NCBIfam" id="TIGR02188">
    <property type="entry name" value="Ac_CoA_lig_AcsA"/>
    <property type="match status" value="1"/>
</dbReference>
<feature type="binding site" evidence="6">
    <location>
        <position position="513"/>
    </location>
    <ligand>
        <name>ATP</name>
        <dbReference type="ChEBI" id="CHEBI:30616"/>
    </ligand>
</feature>
<comment type="caution">
    <text evidence="6">Lacks conserved residue(s) required for the propagation of feature annotation.</text>
</comment>
<feature type="binding site" evidence="6">
    <location>
        <position position="521"/>
    </location>
    <ligand>
        <name>CoA</name>
        <dbReference type="ChEBI" id="CHEBI:57287"/>
    </ligand>
</feature>
<dbReference type="GO" id="GO:0005829">
    <property type="term" value="C:cytosol"/>
    <property type="evidence" value="ECO:0007669"/>
    <property type="project" value="TreeGrafter"/>
</dbReference>
<gene>
    <name evidence="10" type="primary">acs</name>
    <name evidence="6" type="synonym">acsA</name>
    <name evidence="10" type="ORF">FHY67_09320</name>
</gene>
<dbReference type="InterPro" id="IPR032387">
    <property type="entry name" value="ACAS_N"/>
</dbReference>
<feature type="domain" description="AMP-dependent synthetase/ligase" evidence="7">
    <location>
        <begin position="81"/>
        <end position="467"/>
    </location>
</feature>
<keyword evidence="3 6" id="KW-0547">Nucleotide-binding</keyword>
<comment type="similarity">
    <text evidence="1 6">Belongs to the ATP-dependent AMP-binding enzyme family.</text>
</comment>
<dbReference type="InterPro" id="IPR045851">
    <property type="entry name" value="AMP-bd_C_sf"/>
</dbReference>
<keyword evidence="2 6" id="KW-0436">Ligase</keyword>
<dbReference type="Gene3D" id="3.30.300.30">
    <property type="match status" value="1"/>
</dbReference>
<comment type="cofactor">
    <cofactor evidence="6">
        <name>Mg(2+)</name>
        <dbReference type="ChEBI" id="CHEBI:18420"/>
    </cofactor>
</comment>
<dbReference type="GeneID" id="56307138"/>
<evidence type="ECO:0000256" key="6">
    <source>
        <dbReference type="HAMAP-Rule" id="MF_01123"/>
    </source>
</evidence>
<dbReference type="HAMAP" id="MF_01123">
    <property type="entry name" value="Ac_CoA_synth"/>
    <property type="match status" value="1"/>
</dbReference>
<feature type="binding site" evidence="6">
    <location>
        <position position="540"/>
    </location>
    <ligand>
        <name>Mg(2+)</name>
        <dbReference type="ChEBI" id="CHEBI:18420"/>
    </ligand>
</feature>
<evidence type="ECO:0000259" key="9">
    <source>
        <dbReference type="Pfam" id="PF16177"/>
    </source>
</evidence>
<sequence length="648" mass="72388">MSEIYPVPEEFKKTARTVEEDYLKRYQHSIEQPEEFWAEEAKRIDWIKPFTQVKNSSFAADNFKIEWFADGQLNVSANCLDRHLKEHPHKPAIIWEGDHPSRHKIISFKELHDEVCRFANALKKYGIVKGDRVVLYMPMVSEAAIAMLACARIGAVHCVVFGGFSPDSLASRIEDSQAKMVITADAGMRGGKLIPLKESVDQALEHAETDSVEHVVVVHRTGNPVEMKPERDLWYHEVITEVNEICPPEPMNAEDPLFILYTSGSTGKPKGVLHTTGGYLVYVNSTFREVFDIKQDDIYWCTADVGWITGHSYIIYGPLSNGTTTVMFEGVPQYPSWARVGHIVDKHNITILYTAPTAIRAMMREGDAYVRESDRSSLRLLGSVGEPINPEAWSWYYNVVGEERCPVVDTWWQTETGGILISPLPGATDLKPGSATRPYFGVQPAIVDGEGKELDGAAEGNLIIKDSWPGQMRTIWGDPQRFIEAYFSTFPGNYFTGDGARRDEDGYYWITGRVDDVLNVSGHRLGTAEIESALVAHDYVAEAAVVGMPHEIKGQGICTFVTLQAGVNESEELRQELVSWVRKQLGPVATPDALHWAPALPKTRSGKIMRRILRKIAANELDSLGDTSTLAEPAVVEQLIVTVYPDHK</sequence>
<comment type="function">
    <text evidence="6">Catalyzes the conversion of acetate into acetyl-CoA (AcCoA), an essential intermediate at the junction of anabolic and catabolic pathways. AcsA undergoes a two-step reaction. In the first half reaction, AcsA combines acetate with ATP to form acetyl-adenylate (AcAMP) intermediate. In the second half reaction, it can then transfer the acetyl group from AcAMP to the sulfhydryl group of CoA, forming the product AcCoA.</text>
</comment>
<comment type="PTM">
    <text evidence="6">Acetylated. Deacetylation by the SIR2-homolog deacetylase activates the enzyme.</text>
</comment>
<dbReference type="GO" id="GO:0016208">
    <property type="term" value="F:AMP binding"/>
    <property type="evidence" value="ECO:0007669"/>
    <property type="project" value="InterPro"/>
</dbReference>
<proteinExistence type="inferred from homology"/>
<dbReference type="Proteomes" id="UP000314285">
    <property type="component" value="Unassembled WGS sequence"/>
</dbReference>
<dbReference type="PROSITE" id="PS00455">
    <property type="entry name" value="AMP_BINDING"/>
    <property type="match status" value="1"/>
</dbReference>
<feature type="domain" description="AMP-binding enzyme C-terminal" evidence="8">
    <location>
        <begin position="529"/>
        <end position="607"/>
    </location>
</feature>
<dbReference type="GO" id="GO:0005524">
    <property type="term" value="F:ATP binding"/>
    <property type="evidence" value="ECO:0007669"/>
    <property type="project" value="UniProtKB-KW"/>
</dbReference>
<feature type="modified residue" description="N6-acetyllysine" evidence="6">
    <location>
        <position position="607"/>
    </location>
</feature>
<dbReference type="InterPro" id="IPR020845">
    <property type="entry name" value="AMP-binding_CS"/>
</dbReference>
<dbReference type="Pfam" id="PF00501">
    <property type="entry name" value="AMP-binding"/>
    <property type="match status" value="1"/>
</dbReference>
<evidence type="ECO:0000256" key="4">
    <source>
        <dbReference type="ARBA" id="ARBA00022840"/>
    </source>
</evidence>
<dbReference type="EMBL" id="VFBM01000006">
    <property type="protein sequence ID" value="TNX91744.1"/>
    <property type="molecule type" value="Genomic_DNA"/>
</dbReference>
<dbReference type="InterPro" id="IPR025110">
    <property type="entry name" value="AMP-bd_C"/>
</dbReference>
<reference evidence="10 11" key="1">
    <citation type="submission" date="2019-06" db="EMBL/GenBank/DDBJ databases">
        <title>Genome of Acinetobacter radioresistens APH1, a phenol degrading strain.</title>
        <authorList>
            <person name="Liu Y."/>
        </authorList>
    </citation>
    <scope>NUCLEOTIDE SEQUENCE [LARGE SCALE GENOMIC DNA]</scope>
    <source>
        <strain evidence="10 11">APH1</strain>
    </source>
</reference>
<dbReference type="InterPro" id="IPR011904">
    <property type="entry name" value="Ac_CoA_lig"/>
</dbReference>
<name>A0A8H2PRZ5_ACIRA</name>
<evidence type="ECO:0000256" key="5">
    <source>
        <dbReference type="ARBA" id="ARBA00022990"/>
    </source>
</evidence>
<feature type="binding site" evidence="6">
    <location>
        <begin position="385"/>
        <end position="387"/>
    </location>
    <ligand>
        <name>ATP</name>
        <dbReference type="ChEBI" id="CHEBI:30616"/>
    </ligand>
</feature>
<evidence type="ECO:0000256" key="2">
    <source>
        <dbReference type="ARBA" id="ARBA00022598"/>
    </source>
</evidence>
<organism evidence="10 11">
    <name type="scientific">Acinetobacter radioresistens</name>
    <dbReference type="NCBI Taxonomy" id="40216"/>
    <lineage>
        <taxon>Bacteria</taxon>
        <taxon>Pseudomonadati</taxon>
        <taxon>Pseudomonadota</taxon>
        <taxon>Gammaproteobacteria</taxon>
        <taxon>Moraxellales</taxon>
        <taxon>Moraxellaceae</taxon>
        <taxon>Acinetobacter</taxon>
    </lineage>
</organism>
<evidence type="ECO:0000313" key="10">
    <source>
        <dbReference type="EMBL" id="TNX91744.1"/>
    </source>
</evidence>
<keyword evidence="6" id="KW-0479">Metal-binding</keyword>
<comment type="caution">
    <text evidence="10">The sequence shown here is derived from an EMBL/GenBank/DDBJ whole genome shotgun (WGS) entry which is preliminary data.</text>
</comment>
<feature type="binding site" evidence="6">
    <location>
        <position position="524"/>
    </location>
    <ligand>
        <name>ATP</name>
        <dbReference type="ChEBI" id="CHEBI:30616"/>
    </ligand>
</feature>
<keyword evidence="5 6" id="KW-0007">Acetylation</keyword>
<evidence type="ECO:0000256" key="1">
    <source>
        <dbReference type="ARBA" id="ARBA00006432"/>
    </source>
</evidence>
<dbReference type="AlphaFoldDB" id="A0A8H2PRZ5"/>
<keyword evidence="6" id="KW-0460">Magnesium</keyword>
<dbReference type="RefSeq" id="WP_034674892.1">
    <property type="nucleotide sequence ID" value="NZ_CP027365.1"/>
</dbReference>
<dbReference type="GO" id="GO:0003987">
    <property type="term" value="F:acetate-CoA ligase activity"/>
    <property type="evidence" value="ECO:0007669"/>
    <property type="project" value="UniProtKB-UniRule"/>
</dbReference>
<dbReference type="Pfam" id="PF13193">
    <property type="entry name" value="AMP-binding_C"/>
    <property type="match status" value="1"/>
</dbReference>
<feature type="domain" description="Acetyl-coenzyme A synthetase N-terminal" evidence="9">
    <location>
        <begin position="22"/>
        <end position="79"/>
    </location>
</feature>
<feature type="binding site" evidence="6">
    <location>
        <position position="498"/>
    </location>
    <ligand>
        <name>ATP</name>
        <dbReference type="ChEBI" id="CHEBI:30616"/>
    </ligand>
</feature>
<dbReference type="InterPro" id="IPR000873">
    <property type="entry name" value="AMP-dep_synth/lig_dom"/>
</dbReference>
<comment type="catalytic activity">
    <reaction evidence="6">
        <text>acetate + ATP + CoA = acetyl-CoA + AMP + diphosphate</text>
        <dbReference type="Rhea" id="RHEA:23176"/>
        <dbReference type="ChEBI" id="CHEBI:30089"/>
        <dbReference type="ChEBI" id="CHEBI:30616"/>
        <dbReference type="ChEBI" id="CHEBI:33019"/>
        <dbReference type="ChEBI" id="CHEBI:57287"/>
        <dbReference type="ChEBI" id="CHEBI:57288"/>
        <dbReference type="ChEBI" id="CHEBI:456215"/>
        <dbReference type="EC" id="6.2.1.1"/>
    </reaction>
</comment>
<evidence type="ECO:0000313" key="11">
    <source>
        <dbReference type="Proteomes" id="UP000314285"/>
    </source>
</evidence>
<feature type="binding site" evidence="6">
    <location>
        <position position="535"/>
    </location>
    <ligand>
        <name>Mg(2+)</name>
        <dbReference type="ChEBI" id="CHEBI:18420"/>
    </ligand>
</feature>
<dbReference type="GO" id="GO:0046872">
    <property type="term" value="F:metal ion binding"/>
    <property type="evidence" value="ECO:0007669"/>
    <property type="project" value="UniProtKB-KW"/>
</dbReference>
<feature type="binding site" evidence="6">
    <location>
        <position position="537"/>
    </location>
    <ligand>
        <name>Mg(2+)</name>
        <dbReference type="ChEBI" id="CHEBI:18420"/>
    </ligand>
</feature>